<feature type="domain" description="GHMP kinase N-terminal" evidence="6">
    <location>
        <begin position="801"/>
        <end position="876"/>
    </location>
</feature>
<evidence type="ECO:0000256" key="4">
    <source>
        <dbReference type="ARBA" id="ARBA00022840"/>
    </source>
</evidence>
<dbReference type="Pfam" id="PF07959">
    <property type="entry name" value="Fucose_pyrophosphorylase"/>
    <property type="match status" value="1"/>
</dbReference>
<evidence type="ECO:0000259" key="8">
    <source>
        <dbReference type="Pfam" id="PF08544"/>
    </source>
</evidence>
<keyword evidence="10" id="KW-1185">Reference proteome</keyword>
<evidence type="ECO:0000259" key="7">
    <source>
        <dbReference type="Pfam" id="PF07959"/>
    </source>
</evidence>
<organism evidence="9 10">
    <name type="scientific">Paludibaculum fermentans</name>
    <dbReference type="NCBI Taxonomy" id="1473598"/>
    <lineage>
        <taxon>Bacteria</taxon>
        <taxon>Pseudomonadati</taxon>
        <taxon>Acidobacteriota</taxon>
        <taxon>Terriglobia</taxon>
        <taxon>Bryobacterales</taxon>
        <taxon>Bryobacteraceae</taxon>
        <taxon>Paludibaculum</taxon>
    </lineage>
</organism>
<protein>
    <recommendedName>
        <fullName evidence="11">Bifunctional fucokinase/L-fucose-1-P-guanylyltransferase</fullName>
    </recommendedName>
</protein>
<accession>A0A7S7NWP0</accession>
<dbReference type="Pfam" id="PF00288">
    <property type="entry name" value="GHMP_kinases_N"/>
    <property type="match status" value="1"/>
</dbReference>
<evidence type="ECO:0000256" key="1">
    <source>
        <dbReference type="ARBA" id="ARBA00022679"/>
    </source>
</evidence>
<evidence type="ECO:0000313" key="9">
    <source>
        <dbReference type="EMBL" id="QOY91172.1"/>
    </source>
</evidence>
<dbReference type="InterPro" id="IPR013750">
    <property type="entry name" value="GHMP_kinase_C_dom"/>
</dbReference>
<keyword evidence="1" id="KW-0808">Transferase</keyword>
<comment type="similarity">
    <text evidence="5">Belongs to the GHMP kinase family.</text>
</comment>
<dbReference type="Gene3D" id="3.30.230.120">
    <property type="match status" value="1"/>
</dbReference>
<dbReference type="InterPro" id="IPR012887">
    <property type="entry name" value="GDP_fucose_pyrophosphorylase"/>
</dbReference>
<dbReference type="Pfam" id="PF08544">
    <property type="entry name" value="GHMP_kinases_C"/>
    <property type="match status" value="1"/>
</dbReference>
<gene>
    <name evidence="9" type="ORF">IRI77_14850</name>
</gene>
<dbReference type="PANTHER" id="PTHR32463">
    <property type="entry name" value="L-FUCOSE KINASE"/>
    <property type="match status" value="1"/>
</dbReference>
<keyword evidence="3" id="KW-0418">Kinase</keyword>
<dbReference type="AlphaFoldDB" id="A0A7S7NWP0"/>
<dbReference type="PANTHER" id="PTHR32463:SF0">
    <property type="entry name" value="L-FUCOSE KINASE"/>
    <property type="match status" value="1"/>
</dbReference>
<dbReference type="Proteomes" id="UP000593892">
    <property type="component" value="Chromosome"/>
</dbReference>
<feature type="domain" description="GDP-fucose pyrophosphorylase" evidence="7">
    <location>
        <begin position="88"/>
        <end position="485"/>
    </location>
</feature>
<proteinExistence type="inferred from homology"/>
<dbReference type="InterPro" id="IPR006204">
    <property type="entry name" value="GHMP_kinase_N_dom"/>
</dbReference>
<dbReference type="GO" id="GO:0005524">
    <property type="term" value="F:ATP binding"/>
    <property type="evidence" value="ECO:0007669"/>
    <property type="project" value="UniProtKB-KW"/>
</dbReference>
<evidence type="ECO:0000256" key="5">
    <source>
        <dbReference type="ARBA" id="ARBA00038121"/>
    </source>
</evidence>
<reference evidence="9 10" key="1">
    <citation type="submission" date="2020-10" db="EMBL/GenBank/DDBJ databases">
        <title>Complete genome sequence of Paludibaculum fermentans P105T, a facultatively anaerobic acidobacterium capable of dissimilatory Fe(III) reduction.</title>
        <authorList>
            <person name="Dedysh S.N."/>
            <person name="Beletsky A.V."/>
            <person name="Kulichevskaya I.S."/>
            <person name="Mardanov A.V."/>
            <person name="Ravin N.V."/>
        </authorList>
    </citation>
    <scope>NUCLEOTIDE SEQUENCE [LARGE SCALE GENOMIC DNA]</scope>
    <source>
        <strain evidence="9 10">P105</strain>
    </source>
</reference>
<sequence>MTRMPEAWDYLILTASNERQASAYESQLELRRQSGHLSRVKTTLVVADLDGRRIGSGGSTLQCLLEVLNREARTLEPGALLNGGAERILRRLRILIVHAGGDSRRLPAYGPCGKIFVPVPGESESAHGETLFDRLTPAFLDMPAGRPGEGQLLVTSGDALILFDGSGVEFAKPGLTALGCYAAAEEAALHGVFYTGEDSDIRLYLQKPSLAEQRAMGLLNESDQAILDVGVMNFDAAASAALLRTFPVELDAAGQLAWTPEVRGAMLERGVDLYREICCAMGSETTLAHYLHSARSSGSTWTDEQLTSLYPALREIPFHIQLLPGCAFLHFGSTREIISSGIALGTEDRVIPPGVTCLALNSHVNSAGSLSGAEAWVESCDVRAPFVLEGRNVAAGLNVTAPLTLPRGACIDVLRGTTRSGDSVWFIRCYGVDDEFKKPAAKGGLFCGRPVLKWLESAGLTPEDVWDPAIPASERSLWNARVFPAEAEHDFQRWLWIFHVEKANDEQLSAFAAADRYSAEEVALLADQDAFHARRAELRAAQVRASLGHLFRTKSRFSAADLAATLRRDKDPAGLANEVLTLAYERRCGAGKPRLEHLAPGRILHTLGTAVETIATAAEQCVDTVLPGLSRLLTPEVAEWMRASGFSLADGCAVGDWCGRLKTASFRQMHELILQSSLRSGGRPKNALRPDETIWGRGPARIELGGGWTDTPPYTLEYGGDVANVAVNLNGQPPIHCYCRLIEEPVIRLNSIDGGRRLEITELDELTDYRKPGDRFALSKAALAISGFSHTAGDWPADFTLRQMLAEFGGGLEMTTLVGIPKGSGLGTSSILGAVILAVVNRLMGRALDQRRLFHDVLRLEQALTTGGGWQDQAGGGVGGAKITSTLPGLIPAAHIHYVPSDLLDPKMNGGSTLLYYTGMTRIAKNILEQIVGGYLDRDRSIMQALAEEHLVARQIADALSRKDAPAFGGYVNTAWELQKRLCGTVTNGPIEALLNKVRPYVHGMRISGAGSGGFLLMVCKSPADAAQVRDILEREPLNDRSRFFDFEINHAGLEVTTC</sequence>
<name>A0A7S7NWP0_PALFE</name>
<evidence type="ECO:0000313" key="10">
    <source>
        <dbReference type="Proteomes" id="UP000593892"/>
    </source>
</evidence>
<evidence type="ECO:0000256" key="3">
    <source>
        <dbReference type="ARBA" id="ARBA00022777"/>
    </source>
</evidence>
<dbReference type="GO" id="GO:0050201">
    <property type="term" value="F:fucokinase activity"/>
    <property type="evidence" value="ECO:0007669"/>
    <property type="project" value="TreeGrafter"/>
</dbReference>
<evidence type="ECO:0000256" key="2">
    <source>
        <dbReference type="ARBA" id="ARBA00022741"/>
    </source>
</evidence>
<dbReference type="SUPFAM" id="SSF54211">
    <property type="entry name" value="Ribosomal protein S5 domain 2-like"/>
    <property type="match status" value="1"/>
</dbReference>
<dbReference type="InterPro" id="IPR036554">
    <property type="entry name" value="GHMP_kinase_C_sf"/>
</dbReference>
<keyword evidence="4" id="KW-0067">ATP-binding</keyword>
<dbReference type="InterPro" id="IPR052203">
    <property type="entry name" value="GHMP_Kinase-Related"/>
</dbReference>
<keyword evidence="2" id="KW-0547">Nucleotide-binding</keyword>
<feature type="domain" description="GHMP kinase C-terminal" evidence="8">
    <location>
        <begin position="957"/>
        <end position="1036"/>
    </location>
</feature>
<dbReference type="InterPro" id="IPR020568">
    <property type="entry name" value="Ribosomal_Su5_D2-typ_SF"/>
</dbReference>
<dbReference type="RefSeq" id="WP_194452826.1">
    <property type="nucleotide sequence ID" value="NZ_CP063849.1"/>
</dbReference>
<evidence type="ECO:0000259" key="6">
    <source>
        <dbReference type="Pfam" id="PF00288"/>
    </source>
</evidence>
<evidence type="ECO:0008006" key="11">
    <source>
        <dbReference type="Google" id="ProtNLM"/>
    </source>
</evidence>
<dbReference type="EMBL" id="CP063849">
    <property type="protein sequence ID" value="QOY91172.1"/>
    <property type="molecule type" value="Genomic_DNA"/>
</dbReference>
<dbReference type="GO" id="GO:0042352">
    <property type="term" value="P:GDP-L-fucose salvage"/>
    <property type="evidence" value="ECO:0007669"/>
    <property type="project" value="TreeGrafter"/>
</dbReference>
<dbReference type="KEGG" id="pfer:IRI77_14850"/>
<dbReference type="SUPFAM" id="SSF55060">
    <property type="entry name" value="GHMP Kinase, C-terminal domain"/>
    <property type="match status" value="1"/>
</dbReference>
<dbReference type="PRINTS" id="PR00959">
    <property type="entry name" value="MEVGALKINASE"/>
</dbReference>